<gene>
    <name evidence="4" type="ORF">METZ01_LOCUS168721</name>
</gene>
<organism evidence="4">
    <name type="scientific">marine metagenome</name>
    <dbReference type="NCBI Taxonomy" id="408172"/>
    <lineage>
        <taxon>unclassified sequences</taxon>
        <taxon>metagenomes</taxon>
        <taxon>ecological metagenomes</taxon>
    </lineage>
</organism>
<reference evidence="4" key="1">
    <citation type="submission" date="2018-05" db="EMBL/GenBank/DDBJ databases">
        <authorList>
            <person name="Lanie J.A."/>
            <person name="Ng W.-L."/>
            <person name="Kazmierczak K.M."/>
            <person name="Andrzejewski T.M."/>
            <person name="Davidsen T.M."/>
            <person name="Wayne K.J."/>
            <person name="Tettelin H."/>
            <person name="Glass J.I."/>
            <person name="Rusch D."/>
            <person name="Podicherti R."/>
            <person name="Tsui H.-C.T."/>
            <person name="Winkler M.E."/>
        </authorList>
    </citation>
    <scope>NUCLEOTIDE SEQUENCE</scope>
</reference>
<dbReference type="GO" id="GO:0016491">
    <property type="term" value="F:oxidoreductase activity"/>
    <property type="evidence" value="ECO:0007669"/>
    <property type="project" value="UniProtKB-KW"/>
</dbReference>
<dbReference type="InterPro" id="IPR029479">
    <property type="entry name" value="Nitroreductase"/>
</dbReference>
<dbReference type="SUPFAM" id="SSF55469">
    <property type="entry name" value="FMN-dependent nitroreductase-like"/>
    <property type="match status" value="1"/>
</dbReference>
<proteinExistence type="inferred from homology"/>
<dbReference type="Gene3D" id="3.40.109.10">
    <property type="entry name" value="NADH Oxidase"/>
    <property type="match status" value="1"/>
</dbReference>
<keyword evidence="2" id="KW-0560">Oxidoreductase</keyword>
<dbReference type="AlphaFoldDB" id="A0A382BRR4"/>
<dbReference type="Pfam" id="PF00881">
    <property type="entry name" value="Nitroreductase"/>
    <property type="match status" value="2"/>
</dbReference>
<dbReference type="PANTHER" id="PTHR43673">
    <property type="entry name" value="NAD(P)H NITROREDUCTASE YDGI-RELATED"/>
    <property type="match status" value="1"/>
</dbReference>
<sequence length="184" mass="20545">MPDLDTVWLLMRILGMDAYKAVVEKRDKREFESRPIPEEVLSKVLQATRMAGSGKNRQTGRLVVVTDQEGRNSVADSGDFGDWIKEAAVALVFAIHSDGGLRPDFDIGRMAQNAMIVATSEGLSSCPMTVYRQQELRDALSIPDEYDVPIAVGMGFPTDSSKTSRSHPRIPLEDMIYRETWQKP</sequence>
<evidence type="ECO:0000256" key="2">
    <source>
        <dbReference type="ARBA" id="ARBA00023002"/>
    </source>
</evidence>
<accession>A0A382BRR4</accession>
<feature type="domain" description="Nitroreductase" evidence="3">
    <location>
        <begin position="82"/>
        <end position="155"/>
    </location>
</feature>
<dbReference type="EMBL" id="UINC01030835">
    <property type="protein sequence ID" value="SVB15867.1"/>
    <property type="molecule type" value="Genomic_DNA"/>
</dbReference>
<evidence type="ECO:0000256" key="1">
    <source>
        <dbReference type="ARBA" id="ARBA00007118"/>
    </source>
</evidence>
<evidence type="ECO:0000313" key="4">
    <source>
        <dbReference type="EMBL" id="SVB15867.1"/>
    </source>
</evidence>
<name>A0A382BRR4_9ZZZZ</name>
<comment type="similarity">
    <text evidence="1">Belongs to the nitroreductase family.</text>
</comment>
<dbReference type="PANTHER" id="PTHR43673:SF10">
    <property type="entry name" value="NADH DEHYDROGENASE_NAD(P)H NITROREDUCTASE XCC3605-RELATED"/>
    <property type="match status" value="1"/>
</dbReference>
<protein>
    <recommendedName>
        <fullName evidence="3">Nitroreductase domain-containing protein</fullName>
    </recommendedName>
</protein>
<feature type="domain" description="Nitroreductase" evidence="3">
    <location>
        <begin position="24"/>
        <end position="76"/>
    </location>
</feature>
<evidence type="ECO:0000259" key="3">
    <source>
        <dbReference type="Pfam" id="PF00881"/>
    </source>
</evidence>
<dbReference type="InterPro" id="IPR000415">
    <property type="entry name" value="Nitroreductase-like"/>
</dbReference>